<evidence type="ECO:0000256" key="3">
    <source>
        <dbReference type="SAM" id="Phobius"/>
    </source>
</evidence>
<evidence type="ECO:0000313" key="5">
    <source>
        <dbReference type="EMBL" id="CAD7391988.1"/>
    </source>
</evidence>
<protein>
    <recommendedName>
        <fullName evidence="4">Cadherin domain-containing protein</fullName>
    </recommendedName>
</protein>
<dbReference type="PANTHER" id="PTHR24026">
    <property type="entry name" value="FAT ATYPICAL CADHERIN-RELATED"/>
    <property type="match status" value="1"/>
</dbReference>
<gene>
    <name evidence="5" type="ORF">TCEB3V08_LOCUS27</name>
</gene>
<keyword evidence="2 3" id="KW-1133">Transmembrane helix</keyword>
<sequence length="668" mass="73412">MKIGLRCNVTQDLPESEESLDAITSTDMCRNSTLLDMLKRAICHHSPHEKVQQLIGSTTSTPVMVKFQLSLYVFPSVSQDNEGIRIGRVEADVTGTSELPSYSLEDNEINFLRGVTSLRSKDKRSIQLQQVCAVKSDKDNFVINSSNGDITVKQSIDPGTWVVSVVATCEGVVDKTQVQVTVSNFVNCLNNETKLVNTLLTMEFPEESEQTIYDIPEPDVLNCNWRKVSEEPLSGTDGRVWEKSLASSTMNSPHHTVINLDVPQVLLSSSKPLLCVAVLLYHKMRLKSLNTWTIVLCFEILPRRVSKCRSFYVVYENGTILTSGIDREDNIFKNMSVAEVLLQVNISCPNDETHSEATSDGTSDRSKPWYPLRNLRNSDRDMYFLTVITDINDNNPEFEGTNPLIVGYPDAKVVKQLLPQNVATVKATDKDIGINALIRYEIEKSDVSSWFVIHPHTGVIYPNENHFQFKDAEFNVIAKDLDGGPGCLQSEKLVVKMKILAIEHLSVLSIEGKLVEDANETVLAIGNSLNYSVKVLLSAVVPSIEATIRSSSSSLSRVLRAGEDTQSSLLYMVIYAIDKTTQEPLANVLVVLSSTAEDGEIEVRISVGQLASSNPSWKVSQLSSSTSQGSTGSSESNGGLLGGVIALAVILILLLGGAGVAYYVLRVR</sequence>
<keyword evidence="3" id="KW-0472">Membrane</keyword>
<dbReference type="InterPro" id="IPR015919">
    <property type="entry name" value="Cadherin-like_sf"/>
</dbReference>
<dbReference type="Pfam" id="PF00028">
    <property type="entry name" value="Cadherin"/>
    <property type="match status" value="1"/>
</dbReference>
<dbReference type="AlphaFoldDB" id="A0A7R9GPQ8"/>
<feature type="domain" description="Cadherin" evidence="4">
    <location>
        <begin position="419"/>
        <end position="486"/>
    </location>
</feature>
<organism evidence="5">
    <name type="scientific">Timema cristinae</name>
    <name type="common">Walking stick</name>
    <dbReference type="NCBI Taxonomy" id="61476"/>
    <lineage>
        <taxon>Eukaryota</taxon>
        <taxon>Metazoa</taxon>
        <taxon>Ecdysozoa</taxon>
        <taxon>Arthropoda</taxon>
        <taxon>Hexapoda</taxon>
        <taxon>Insecta</taxon>
        <taxon>Pterygota</taxon>
        <taxon>Neoptera</taxon>
        <taxon>Polyneoptera</taxon>
        <taxon>Phasmatodea</taxon>
        <taxon>Timematodea</taxon>
        <taxon>Timematoidea</taxon>
        <taxon>Timematidae</taxon>
        <taxon>Timema</taxon>
    </lineage>
</organism>
<evidence type="ECO:0000259" key="4">
    <source>
        <dbReference type="Pfam" id="PF00028"/>
    </source>
</evidence>
<accession>A0A7R9GPQ8</accession>
<proteinExistence type="predicted"/>
<name>A0A7R9GPQ8_TIMCR</name>
<dbReference type="PANTHER" id="PTHR24026:SF126">
    <property type="entry name" value="PROTOCADHERIN FAT 4"/>
    <property type="match status" value="1"/>
</dbReference>
<dbReference type="CDD" id="cd11304">
    <property type="entry name" value="Cadherin_repeat"/>
    <property type="match status" value="1"/>
</dbReference>
<dbReference type="EMBL" id="OC316482">
    <property type="protein sequence ID" value="CAD7391988.1"/>
    <property type="molecule type" value="Genomic_DNA"/>
</dbReference>
<feature type="transmembrane region" description="Helical" evidence="3">
    <location>
        <begin position="640"/>
        <end position="665"/>
    </location>
</feature>
<dbReference type="GO" id="GO:0005509">
    <property type="term" value="F:calcium ion binding"/>
    <property type="evidence" value="ECO:0007669"/>
    <property type="project" value="InterPro"/>
</dbReference>
<dbReference type="SUPFAM" id="SSF49313">
    <property type="entry name" value="Cadherin-like"/>
    <property type="match status" value="1"/>
</dbReference>
<dbReference type="GO" id="GO:0005886">
    <property type="term" value="C:plasma membrane"/>
    <property type="evidence" value="ECO:0007669"/>
    <property type="project" value="UniProtKB-SubCell"/>
</dbReference>
<evidence type="ECO:0000256" key="1">
    <source>
        <dbReference type="ARBA" id="ARBA00022692"/>
    </source>
</evidence>
<keyword evidence="1 3" id="KW-0812">Transmembrane</keyword>
<dbReference type="GO" id="GO:0007156">
    <property type="term" value="P:homophilic cell adhesion via plasma membrane adhesion molecules"/>
    <property type="evidence" value="ECO:0007669"/>
    <property type="project" value="InterPro"/>
</dbReference>
<evidence type="ECO:0000256" key="2">
    <source>
        <dbReference type="ARBA" id="ARBA00022989"/>
    </source>
</evidence>
<reference evidence="5" key="1">
    <citation type="submission" date="2020-11" db="EMBL/GenBank/DDBJ databases">
        <authorList>
            <person name="Tran Van P."/>
        </authorList>
    </citation>
    <scope>NUCLEOTIDE SEQUENCE</scope>
</reference>
<dbReference type="Gene3D" id="2.60.40.60">
    <property type="entry name" value="Cadherins"/>
    <property type="match status" value="1"/>
</dbReference>
<dbReference type="InterPro" id="IPR002126">
    <property type="entry name" value="Cadherin-like_dom"/>
</dbReference>